<dbReference type="SMART" id="SM00116">
    <property type="entry name" value="CBS"/>
    <property type="match status" value="2"/>
</dbReference>
<comment type="caution">
    <text evidence="4">The sequence shown here is derived from an EMBL/GenBank/DDBJ whole genome shotgun (WGS) entry which is preliminary data.</text>
</comment>
<dbReference type="PROSITE" id="PS51371">
    <property type="entry name" value="CBS"/>
    <property type="match status" value="2"/>
</dbReference>
<evidence type="ECO:0000259" key="3">
    <source>
        <dbReference type="PROSITE" id="PS51371"/>
    </source>
</evidence>
<sequence length="142" mass="16014">MKPVSEVLRRRQGTLWHVHPDDSVYAALELLAAHEIGALLVMDGGCLVGVVSERDYTRKVALQGRNSRETRVAEIMTREVVRVPPEAPMHECMALMSEHRIRHLPVLSGATVLGMISMRDLLDELIAEQERTIAELEHYIHS</sequence>
<dbReference type="Gene3D" id="3.10.580.10">
    <property type="entry name" value="CBS-domain"/>
    <property type="match status" value="1"/>
</dbReference>
<name>A0A4R2M7G0_RUBGE</name>
<dbReference type="PANTHER" id="PTHR43080">
    <property type="entry name" value="CBS DOMAIN-CONTAINING PROTEIN CBSX3, MITOCHONDRIAL"/>
    <property type="match status" value="1"/>
</dbReference>
<feature type="domain" description="CBS" evidence="3">
    <location>
        <begin position="8"/>
        <end position="67"/>
    </location>
</feature>
<dbReference type="AlphaFoldDB" id="A0A4R2M7G0"/>
<dbReference type="EMBL" id="SLXD01000007">
    <property type="protein sequence ID" value="TCP02220.1"/>
    <property type="molecule type" value="Genomic_DNA"/>
</dbReference>
<dbReference type="RefSeq" id="WP_132647673.1">
    <property type="nucleotide sequence ID" value="NZ_CP181386.1"/>
</dbReference>
<dbReference type="OrthoDB" id="9807125at2"/>
<dbReference type="GeneID" id="99686165"/>
<dbReference type="PANTHER" id="PTHR43080:SF2">
    <property type="entry name" value="CBS DOMAIN-CONTAINING PROTEIN"/>
    <property type="match status" value="1"/>
</dbReference>
<dbReference type="InterPro" id="IPR044725">
    <property type="entry name" value="CBSX3_CBS_dom"/>
</dbReference>
<evidence type="ECO:0000313" key="5">
    <source>
        <dbReference type="Proteomes" id="UP000295106"/>
    </source>
</evidence>
<organism evidence="4 5">
    <name type="scientific">Rubrivivax gelatinosus</name>
    <name type="common">Rhodocyclus gelatinosus</name>
    <name type="synonym">Rhodopseudomonas gelatinosa</name>
    <dbReference type="NCBI Taxonomy" id="28068"/>
    <lineage>
        <taxon>Bacteria</taxon>
        <taxon>Pseudomonadati</taxon>
        <taxon>Pseudomonadota</taxon>
        <taxon>Betaproteobacteria</taxon>
        <taxon>Burkholderiales</taxon>
        <taxon>Sphaerotilaceae</taxon>
        <taxon>Rubrivivax</taxon>
    </lineage>
</organism>
<evidence type="ECO:0000256" key="1">
    <source>
        <dbReference type="ARBA" id="ARBA00023122"/>
    </source>
</evidence>
<dbReference type="Proteomes" id="UP000295106">
    <property type="component" value="Unassembled WGS sequence"/>
</dbReference>
<feature type="domain" description="CBS" evidence="3">
    <location>
        <begin position="76"/>
        <end position="133"/>
    </location>
</feature>
<reference evidence="4 5" key="1">
    <citation type="submission" date="2019-03" db="EMBL/GenBank/DDBJ databases">
        <title>Genomic Encyclopedia of Type Strains, Phase IV (KMG-IV): sequencing the most valuable type-strain genomes for metagenomic binning, comparative biology and taxonomic classification.</title>
        <authorList>
            <person name="Goeker M."/>
        </authorList>
    </citation>
    <scope>NUCLEOTIDE SEQUENCE [LARGE SCALE GENOMIC DNA]</scope>
    <source>
        <strain evidence="4 5">DSM 1709</strain>
    </source>
</reference>
<evidence type="ECO:0000256" key="2">
    <source>
        <dbReference type="PROSITE-ProRule" id="PRU00703"/>
    </source>
</evidence>
<dbReference type="Pfam" id="PF00571">
    <property type="entry name" value="CBS"/>
    <property type="match status" value="2"/>
</dbReference>
<accession>A0A4R2M7G0</accession>
<dbReference type="InterPro" id="IPR046342">
    <property type="entry name" value="CBS_dom_sf"/>
</dbReference>
<gene>
    <name evidence="4" type="ORF">EV684_107226</name>
</gene>
<protein>
    <submittedName>
        <fullName evidence="4">CBS domain protein</fullName>
    </submittedName>
</protein>
<dbReference type="SUPFAM" id="SSF54631">
    <property type="entry name" value="CBS-domain pair"/>
    <property type="match status" value="1"/>
</dbReference>
<keyword evidence="1 2" id="KW-0129">CBS domain</keyword>
<evidence type="ECO:0000313" key="4">
    <source>
        <dbReference type="EMBL" id="TCP02220.1"/>
    </source>
</evidence>
<dbReference type="InterPro" id="IPR051257">
    <property type="entry name" value="Diverse_CBS-Domain"/>
</dbReference>
<dbReference type="InterPro" id="IPR000644">
    <property type="entry name" value="CBS_dom"/>
</dbReference>
<dbReference type="CDD" id="cd04623">
    <property type="entry name" value="CBS_pair_bac_euk"/>
    <property type="match status" value="1"/>
</dbReference>
<proteinExistence type="predicted"/>